<dbReference type="OrthoDB" id="7064118at2"/>
<accession>A0A1S1N3R4</accession>
<name>A0A1S1N3R4_9GAMM</name>
<dbReference type="STRING" id="327939.BIW53_17545"/>
<dbReference type="EMBL" id="MNAN01000035">
    <property type="protein sequence ID" value="OHU94024.1"/>
    <property type="molecule type" value="Genomic_DNA"/>
</dbReference>
<organism evidence="1 2">
    <name type="scientific">Pseudoalteromonas byunsanensis</name>
    <dbReference type="NCBI Taxonomy" id="327939"/>
    <lineage>
        <taxon>Bacteria</taxon>
        <taxon>Pseudomonadati</taxon>
        <taxon>Pseudomonadota</taxon>
        <taxon>Gammaproteobacteria</taxon>
        <taxon>Alteromonadales</taxon>
        <taxon>Pseudoalteromonadaceae</taxon>
        <taxon>Pseudoalteromonas</taxon>
    </lineage>
</organism>
<protein>
    <submittedName>
        <fullName evidence="1">Uncharacterized protein</fullName>
    </submittedName>
</protein>
<sequence length="219" mass="24132">MIAVLTGDLVNSSKMLNEIHTDAITTIQGLLQSINEQHGATGEIYRGDEFQIQFPNAIHAITCTILIKLALHFKTRSDKPVLCTLSLAYGEQPLSGKQPTISTGPVFIESGRGLANTPRGEISVSFGHNNTSEMRLLTQFLSHQLNKLTKTQAELLYIYITNHFAEHQKIAEITKTSRQNISNRLSSIGATLIRDYIAVINQRVTKAKGKDDGLTTTVN</sequence>
<gene>
    <name evidence="1" type="ORF">BIW53_17545</name>
</gene>
<reference evidence="1 2" key="1">
    <citation type="submission" date="2016-10" db="EMBL/GenBank/DDBJ databases">
        <title>Pseudoalteromonas amylolytica sp. nov., isolated from the surface seawater.</title>
        <authorList>
            <person name="Wu Y.-H."/>
            <person name="Cheng H."/>
            <person name="Jin X.-B."/>
            <person name="Wang C.-S."/>
            <person name="Xu X.-W."/>
        </authorList>
    </citation>
    <scope>NUCLEOTIDE SEQUENCE [LARGE SCALE GENOMIC DNA]</scope>
    <source>
        <strain evidence="1 2">JCM 12483</strain>
    </source>
</reference>
<proteinExistence type="predicted"/>
<evidence type="ECO:0000313" key="2">
    <source>
        <dbReference type="Proteomes" id="UP000180253"/>
    </source>
</evidence>
<comment type="caution">
    <text evidence="1">The sequence shown here is derived from an EMBL/GenBank/DDBJ whole genome shotgun (WGS) entry which is preliminary data.</text>
</comment>
<dbReference type="RefSeq" id="WP_070993316.1">
    <property type="nucleotide sequence ID" value="NZ_CBCSHD010000004.1"/>
</dbReference>
<evidence type="ECO:0000313" key="1">
    <source>
        <dbReference type="EMBL" id="OHU94024.1"/>
    </source>
</evidence>
<keyword evidence="2" id="KW-1185">Reference proteome</keyword>
<dbReference type="AlphaFoldDB" id="A0A1S1N3R4"/>
<dbReference type="Proteomes" id="UP000180253">
    <property type="component" value="Unassembled WGS sequence"/>
</dbReference>